<protein>
    <recommendedName>
        <fullName evidence="5">Zinc finger DksA/TraR C4-type domain-containing protein</fullName>
    </recommendedName>
</protein>
<dbReference type="Pfam" id="PF01258">
    <property type="entry name" value="zf-dskA_traR"/>
    <property type="match status" value="1"/>
</dbReference>
<dbReference type="AlphaFoldDB" id="A0A2N4UWQ0"/>
<evidence type="ECO:0000313" key="7">
    <source>
        <dbReference type="Proteomes" id="UP000234420"/>
    </source>
</evidence>
<dbReference type="SUPFAM" id="SSF57716">
    <property type="entry name" value="Glucocorticoid receptor-like (DNA-binding domain)"/>
    <property type="match status" value="1"/>
</dbReference>
<evidence type="ECO:0000313" key="6">
    <source>
        <dbReference type="EMBL" id="PLC59409.1"/>
    </source>
</evidence>
<accession>A0A2N4UWQ0</accession>
<dbReference type="InterPro" id="IPR000962">
    <property type="entry name" value="Znf_DskA_TraR"/>
</dbReference>
<evidence type="ECO:0000259" key="5">
    <source>
        <dbReference type="Pfam" id="PF01258"/>
    </source>
</evidence>
<evidence type="ECO:0000256" key="1">
    <source>
        <dbReference type="ARBA" id="ARBA00022723"/>
    </source>
</evidence>
<dbReference type="PANTHER" id="PTHR33823">
    <property type="entry name" value="RNA POLYMERASE-BINDING TRANSCRIPTION FACTOR DKSA-RELATED"/>
    <property type="match status" value="1"/>
</dbReference>
<comment type="caution">
    <text evidence="6">The sequence shown here is derived from an EMBL/GenBank/DDBJ whole genome shotgun (WGS) entry which is preliminary data.</text>
</comment>
<dbReference type="InterPro" id="IPR037187">
    <property type="entry name" value="DnaK_N"/>
</dbReference>
<dbReference type="RefSeq" id="WP_101767610.1">
    <property type="nucleotide sequence ID" value="NZ_BPPU01000003.1"/>
</dbReference>
<feature type="zinc finger region" description="dksA C4-type" evidence="4">
    <location>
        <begin position="90"/>
        <end position="114"/>
    </location>
</feature>
<organism evidence="6 7">
    <name type="scientific">Photobacterium carnosum</name>
    <dbReference type="NCBI Taxonomy" id="2023717"/>
    <lineage>
        <taxon>Bacteria</taxon>
        <taxon>Pseudomonadati</taxon>
        <taxon>Pseudomonadota</taxon>
        <taxon>Gammaproteobacteria</taxon>
        <taxon>Vibrionales</taxon>
        <taxon>Vibrionaceae</taxon>
        <taxon>Photobacterium</taxon>
    </lineage>
</organism>
<dbReference type="Gene3D" id="1.20.120.910">
    <property type="entry name" value="DksA, coiled-coil domain"/>
    <property type="match status" value="1"/>
</dbReference>
<keyword evidence="7" id="KW-1185">Reference proteome</keyword>
<dbReference type="EMBL" id="NPIB01000002">
    <property type="protein sequence ID" value="PLC59409.1"/>
    <property type="molecule type" value="Genomic_DNA"/>
</dbReference>
<dbReference type="SUPFAM" id="SSF109635">
    <property type="entry name" value="DnaK suppressor protein DksA, alpha-hairpin domain"/>
    <property type="match status" value="1"/>
</dbReference>
<proteinExistence type="predicted"/>
<sequence>MSLSHDILSEEQLLKIKTVILKNINDSESRLSTYTVMSSQDRDGDQIDRANFEYDRNQNIILKNRDTVQIKLLRKAMTLLINDTEDFGYCTSCGVDISYPRLLICPESIYCLECMRVLELKNKINRVETCLG</sequence>
<name>A0A2N4UWQ0_9GAMM</name>
<keyword evidence="1" id="KW-0479">Metal-binding</keyword>
<gene>
    <name evidence="6" type="ORF">CIK00_03825</name>
</gene>
<reference evidence="6 7" key="1">
    <citation type="journal article" date="2018" name="Syst. Appl. Microbiol.">
        <title>Photobacterium carnosum sp. nov., isolated from spoiled modified atmosphere packaged poultry meat.</title>
        <authorList>
            <person name="Hilgarth M."/>
            <person name="Fuertes S."/>
            <person name="Ehrmann M."/>
            <person name="Vogel R.F."/>
        </authorList>
    </citation>
    <scope>NUCLEOTIDE SEQUENCE [LARGE SCALE GENOMIC DNA]</scope>
    <source>
        <strain evidence="6 7">TMW 2.2021</strain>
    </source>
</reference>
<feature type="domain" description="Zinc finger DksA/TraR C4-type" evidence="5">
    <location>
        <begin position="86"/>
        <end position="114"/>
    </location>
</feature>
<dbReference type="PROSITE" id="PS51128">
    <property type="entry name" value="ZF_DKSA_2"/>
    <property type="match status" value="1"/>
</dbReference>
<dbReference type="PANTHER" id="PTHR33823:SF4">
    <property type="entry name" value="GENERAL STRESS PROTEIN 16O"/>
    <property type="match status" value="1"/>
</dbReference>
<dbReference type="GeneID" id="69966066"/>
<dbReference type="Proteomes" id="UP000234420">
    <property type="component" value="Unassembled WGS sequence"/>
</dbReference>
<keyword evidence="3" id="KW-0862">Zinc</keyword>
<evidence type="ECO:0000256" key="4">
    <source>
        <dbReference type="PROSITE-ProRule" id="PRU00510"/>
    </source>
</evidence>
<evidence type="ECO:0000256" key="3">
    <source>
        <dbReference type="ARBA" id="ARBA00022833"/>
    </source>
</evidence>
<evidence type="ECO:0000256" key="2">
    <source>
        <dbReference type="ARBA" id="ARBA00022771"/>
    </source>
</evidence>
<keyword evidence="2" id="KW-0863">Zinc-finger</keyword>